<comment type="similarity">
    <text evidence="1">Belongs to the AB hydrolase superfamily. AB hydrolase 4 family.</text>
</comment>
<name>A0A6J0ZMT3_9ROSI</name>
<feature type="domain" description="DUF7750" evidence="5">
    <location>
        <begin position="578"/>
        <end position="642"/>
    </location>
</feature>
<dbReference type="InterPro" id="IPR050960">
    <property type="entry name" value="AB_hydrolase_4_sf"/>
</dbReference>
<dbReference type="InterPro" id="IPR029058">
    <property type="entry name" value="AB_hydrolase_fold"/>
</dbReference>
<dbReference type="OrthoDB" id="5954035at2759"/>
<feature type="transmembrane region" description="Helical" evidence="3">
    <location>
        <begin position="1756"/>
        <end position="1773"/>
    </location>
</feature>
<feature type="region of interest" description="Disordered" evidence="2">
    <location>
        <begin position="660"/>
        <end position="884"/>
    </location>
</feature>
<evidence type="ECO:0000256" key="1">
    <source>
        <dbReference type="ARBA" id="ARBA00010884"/>
    </source>
</evidence>
<dbReference type="GeneID" id="110410653"/>
<feature type="compositionally biased region" description="Basic and acidic residues" evidence="2">
    <location>
        <begin position="857"/>
        <end position="867"/>
    </location>
</feature>
<feature type="compositionally biased region" description="Basic and acidic residues" evidence="2">
    <location>
        <begin position="736"/>
        <end position="763"/>
    </location>
</feature>
<proteinExistence type="inferred from homology"/>
<feature type="transmembrane region" description="Helical" evidence="3">
    <location>
        <begin position="1506"/>
        <end position="1528"/>
    </location>
</feature>
<evidence type="ECO:0000313" key="6">
    <source>
        <dbReference type="Proteomes" id="UP000504621"/>
    </source>
</evidence>
<dbReference type="GO" id="GO:0004175">
    <property type="term" value="F:endopeptidase activity"/>
    <property type="evidence" value="ECO:0007669"/>
    <property type="project" value="UniProtKB-ARBA"/>
</dbReference>
<feature type="compositionally biased region" description="Basic and acidic residues" evidence="2">
    <location>
        <begin position="948"/>
        <end position="968"/>
    </location>
</feature>
<dbReference type="PANTHER" id="PTHR10794">
    <property type="entry name" value="ABHYDROLASE DOMAIN-CONTAINING PROTEIN"/>
    <property type="match status" value="1"/>
</dbReference>
<feature type="compositionally biased region" description="Basic and acidic residues" evidence="2">
    <location>
        <begin position="794"/>
        <end position="821"/>
    </location>
</feature>
<dbReference type="RefSeq" id="XP_021276142.1">
    <property type="nucleotide sequence ID" value="XM_021420467.1"/>
</dbReference>
<evidence type="ECO:0000259" key="5">
    <source>
        <dbReference type="Pfam" id="PF24930"/>
    </source>
</evidence>
<feature type="compositionally biased region" description="Basic and acidic residues" evidence="2">
    <location>
        <begin position="984"/>
        <end position="998"/>
    </location>
</feature>
<feature type="compositionally biased region" description="Polar residues" evidence="2">
    <location>
        <begin position="764"/>
        <end position="773"/>
    </location>
</feature>
<dbReference type="GO" id="GO:0047372">
    <property type="term" value="F:monoacylglycerol lipase activity"/>
    <property type="evidence" value="ECO:0007669"/>
    <property type="project" value="TreeGrafter"/>
</dbReference>
<dbReference type="Proteomes" id="UP000504621">
    <property type="component" value="Unplaced"/>
</dbReference>
<accession>A0A6J0ZMT3</accession>
<feature type="region of interest" description="Disordered" evidence="2">
    <location>
        <begin position="1385"/>
        <end position="1410"/>
    </location>
</feature>
<feature type="compositionally biased region" description="Basic and acidic residues" evidence="2">
    <location>
        <begin position="675"/>
        <end position="684"/>
    </location>
</feature>
<dbReference type="Pfam" id="PF02517">
    <property type="entry name" value="Rce1-like"/>
    <property type="match status" value="1"/>
</dbReference>
<keyword evidence="3" id="KW-0472">Membrane</keyword>
<evidence type="ECO:0000256" key="3">
    <source>
        <dbReference type="SAM" id="Phobius"/>
    </source>
</evidence>
<dbReference type="InterPro" id="IPR056652">
    <property type="entry name" value="DUF7750"/>
</dbReference>
<organism evidence="6 7">
    <name type="scientific">Herrania umbratica</name>
    <dbReference type="NCBI Taxonomy" id="108875"/>
    <lineage>
        <taxon>Eukaryota</taxon>
        <taxon>Viridiplantae</taxon>
        <taxon>Streptophyta</taxon>
        <taxon>Embryophyta</taxon>
        <taxon>Tracheophyta</taxon>
        <taxon>Spermatophyta</taxon>
        <taxon>Magnoliopsida</taxon>
        <taxon>eudicotyledons</taxon>
        <taxon>Gunneridae</taxon>
        <taxon>Pentapetalae</taxon>
        <taxon>rosids</taxon>
        <taxon>malvids</taxon>
        <taxon>Malvales</taxon>
        <taxon>Malvaceae</taxon>
        <taxon>Byttnerioideae</taxon>
        <taxon>Herrania</taxon>
    </lineage>
</organism>
<dbReference type="Gene3D" id="3.40.50.1820">
    <property type="entry name" value="alpha/beta hydrolase"/>
    <property type="match status" value="1"/>
</dbReference>
<dbReference type="PANTHER" id="PTHR10794:SF92">
    <property type="entry name" value="EMBRYOGENESIS-ASSOCIATED PROTEIN EMB8"/>
    <property type="match status" value="1"/>
</dbReference>
<evidence type="ECO:0000259" key="4">
    <source>
        <dbReference type="Pfam" id="PF02517"/>
    </source>
</evidence>
<feature type="compositionally biased region" description="Basic and acidic residues" evidence="2">
    <location>
        <begin position="926"/>
        <end position="938"/>
    </location>
</feature>
<feature type="region of interest" description="Disordered" evidence="2">
    <location>
        <begin position="918"/>
        <end position="1034"/>
    </location>
</feature>
<feature type="transmembrane region" description="Helical" evidence="3">
    <location>
        <begin position="1689"/>
        <end position="1706"/>
    </location>
</feature>
<feature type="transmembrane region" description="Helical" evidence="3">
    <location>
        <begin position="1540"/>
        <end position="1561"/>
    </location>
</feature>
<dbReference type="Pfam" id="PF24930">
    <property type="entry name" value="DUF7750"/>
    <property type="match status" value="1"/>
</dbReference>
<feature type="domain" description="CAAX prenyl protease 2/Lysostaphin resistance protein A-like" evidence="4">
    <location>
        <begin position="1640"/>
        <end position="1722"/>
    </location>
</feature>
<dbReference type="GO" id="GO:0034338">
    <property type="term" value="F:short-chain carboxylesterase activity"/>
    <property type="evidence" value="ECO:0007669"/>
    <property type="project" value="TreeGrafter"/>
</dbReference>
<sequence>MNFSSNYTNLRLTPNRSDNLLFFSNQSPFQIREFRVYKRRRLKLSRSNLTVHNHFNFSFDNNFFQKLPSLDFLAPVLGLSSGVALYLSSRLNLASGGKSNVCDIGEWILFTSPTPFNRFVILRCPSISFEGSELMEDVNERLVKEDRHFVRLNSGRMIQASLNRGEKASELEYQRVCISTEDGGVVSIDWPAKLDLCEEHGLDTTVLVVPGTAEGSMDEKVKAFVQEAVICGFFPVVMNPRGCASSPLTTPRLFTAADSDDISTAIQFINKARPWNTLIGVGWGYGANMLTKYLAEVGEKTPLTAATCIDNPFDLEEATRSTPYHIALNQKLTGGLIDILRSNKELFQGRAKGFDVEKALSAKSVRDFEKAISMISYGFEAIEDFYSKASTRSLVSNVKIPVLFIQNDDGSVPLFSTPRGLIAENPFTSLLLCSCSPSRATISWCHHFTIEWLASVELGLLKGRHPLLKDVDVSINPSKSLAFAEGRLTGKGGKVKKLLDLSRSNAINGYSIDRPREMLEDGDAAASIHPWSRQGSPKDVELEDKGLQGVHNDMLPQTKSVEAELVKEEASTEDGEIGEVLQTAQVVMNMLDVTMPGTLKEAEKQKVLAAVNQGETIMKALQDAVPEDVREKLTAAVSVIMHAQGTNLKQGIERIPKMSSGFKSEGQESVSAAHSADEIKRADDLADGSDNIQVGSDKTTGGQGSESQPSENLQKSVDVGQSQPVSSHQGDISSSVKKDTNESGKIHESDELTKEKASTHADSSETGLESSVKPNLATRAEKADSTDETFSSECKADRDGGMGRNEIKDENNPQKKEEKVLDSSADQSKVASATTAEVTVSSTGSSEAQPVEGEGNDNQKKENKDLLHALNQNKSSVPDSNRPTFSVSQALDALTEMDDSTQVAVNSVFGVIENMISQLEEEKDENESHDGNEVRTENLDSVLETQDTFEKKDDSEDGHKLRETEGSKSDQSMMSDGLHGPAIHNDHDIGTDMQHDSTSEWLEEESPQNSVSTEGSDSDDSQGNSVGNSLGIPRNNDHIISGKLFADYSDRHVNKLYINANQYGDFLHSENFHRYLLSRPTTEPLDVDTTTALLLDYFPEEGQWKLLEQPGVNGDSIDDVTTHSGEPEAPAAAEVNETEIYIEPSYVILDTERQQEPVGELETLENMNISAENNDEGLQELIQLVKVTILDSLRGEVDRRLSASDMEEMDSELAIDIETVATAVSLSVGDDEEFTNFEGKEYVIENASGKVGSINGENIVRAISSAVQSTSYLRRVLPVGVIVGSSLAALREYFHLSTIHDDDQSEVKASNKTKVTRKKSHEKASIIEIDQMPPYKSSQNGTFHSPTSKEGVETGFKSLNKDSVMVGAAVTAALGASAFLVPKQDPLQGRGTAESASKTIKEKGNQHKESEKFDEAVADKHQNNIVTSLAEKALSVAGPVVPTKEDGELDQERLVAMLADLGQRGGMLRLVGKIALLWGGIRGAVSLTDRLIMFLHIAERPLYQRILGFVGMGLVLWSPVVVPLLPTLVQSWTTKNPSKIAELVCIIGFYTAVMMLVILWGKRIRGYENPLEQYGLDLTSPSKIQDLLMGLIGGVILVMLIQSVNALLGCVSFSWPSNLLPSSLDIMARLKVYGKLLVLAVRGIVTATGVVLVEELLFRSWLPDEIAADLGYHRGIIISGLAFSLFQRSLMAIPGLWLLSLALAGIRRRNEGSLSIPIGLRAGIIASSFVLQTGGFLTCKANFPLWVTATYPFQPFSGLVGLAFSLLLAMILYPRQPLPRKRSESSIQE</sequence>
<protein>
    <submittedName>
        <fullName evidence="7">Uncharacterized protein LOC110410653 isoform X1</fullName>
    </submittedName>
</protein>
<keyword evidence="6" id="KW-1185">Reference proteome</keyword>
<feature type="compositionally biased region" description="Basic and acidic residues" evidence="2">
    <location>
        <begin position="1399"/>
        <end position="1410"/>
    </location>
</feature>
<keyword evidence="3" id="KW-0812">Transmembrane</keyword>
<keyword evidence="3" id="KW-1133">Transmembrane helix</keyword>
<gene>
    <name evidence="7" type="primary">LOC110410653</name>
</gene>
<reference evidence="7" key="1">
    <citation type="submission" date="2025-08" db="UniProtKB">
        <authorList>
            <consortium name="RefSeq"/>
        </authorList>
    </citation>
    <scope>IDENTIFICATION</scope>
    <source>
        <tissue evidence="7">Leaf</tissue>
    </source>
</reference>
<dbReference type="InterPro" id="IPR003675">
    <property type="entry name" value="Rce1/LyrA-like_dom"/>
</dbReference>
<dbReference type="GO" id="GO:0080120">
    <property type="term" value="P:CAAX-box protein maturation"/>
    <property type="evidence" value="ECO:0007669"/>
    <property type="project" value="UniProtKB-ARBA"/>
</dbReference>
<feature type="compositionally biased region" description="Low complexity" evidence="2">
    <location>
        <begin position="830"/>
        <end position="848"/>
    </location>
</feature>
<feature type="transmembrane region" description="Helical" evidence="3">
    <location>
        <begin position="1632"/>
        <end position="1653"/>
    </location>
</feature>
<evidence type="ECO:0000256" key="2">
    <source>
        <dbReference type="SAM" id="MobiDB-lite"/>
    </source>
</evidence>
<feature type="compositionally biased region" description="Polar residues" evidence="2">
    <location>
        <begin position="1007"/>
        <end position="1028"/>
    </location>
</feature>
<feature type="compositionally biased region" description="Polar residues" evidence="2">
    <location>
        <begin position="690"/>
        <end position="735"/>
    </location>
</feature>
<evidence type="ECO:0000313" key="7">
    <source>
        <dbReference type="RefSeq" id="XP_021276142.1"/>
    </source>
</evidence>
<dbReference type="SUPFAM" id="SSF53474">
    <property type="entry name" value="alpha/beta-Hydrolases"/>
    <property type="match status" value="1"/>
</dbReference>
<feature type="transmembrane region" description="Helical" evidence="3">
    <location>
        <begin position="1587"/>
        <end position="1611"/>
    </location>
</feature>
<feature type="transmembrane region" description="Helical" evidence="3">
    <location>
        <begin position="1718"/>
        <end position="1736"/>
    </location>
</feature>
<feature type="compositionally biased region" description="Polar residues" evidence="2">
    <location>
        <begin position="870"/>
        <end position="884"/>
    </location>
</feature>